<proteinExistence type="predicted"/>
<comment type="caution">
    <text evidence="2">The sequence shown here is derived from an EMBL/GenBank/DDBJ whole genome shotgun (WGS) entry which is preliminary data.</text>
</comment>
<dbReference type="AlphaFoldDB" id="A0A0D1KMN7"/>
<dbReference type="PATRIC" id="fig|1423.173.peg.4900"/>
<gene>
    <name evidence="2" type="ORF">SC09_contig8orf00095</name>
</gene>
<organism evidence="2 3">
    <name type="scientific">Bacillus subtilis</name>
    <dbReference type="NCBI Taxonomy" id="1423"/>
    <lineage>
        <taxon>Bacteria</taxon>
        <taxon>Bacillati</taxon>
        <taxon>Bacillota</taxon>
        <taxon>Bacilli</taxon>
        <taxon>Bacillales</taxon>
        <taxon>Bacillaceae</taxon>
        <taxon>Bacillus</taxon>
    </lineage>
</organism>
<sequence length="46" mass="5124">MKFAFIVLLITAILVYFTKLITNPLGILAIVLIGLIIFSSMGKKER</sequence>
<dbReference type="Proteomes" id="UP000032247">
    <property type="component" value="Unassembled WGS sequence"/>
</dbReference>
<protein>
    <submittedName>
        <fullName evidence="2">Uncharacterized protein</fullName>
    </submittedName>
</protein>
<evidence type="ECO:0000313" key="3">
    <source>
        <dbReference type="Proteomes" id="UP000032247"/>
    </source>
</evidence>
<evidence type="ECO:0000256" key="1">
    <source>
        <dbReference type="SAM" id="Phobius"/>
    </source>
</evidence>
<accession>A0A0D1KMN7</accession>
<name>A0A0D1KMN7_BACIU</name>
<evidence type="ECO:0000313" key="2">
    <source>
        <dbReference type="EMBL" id="KIU04451.1"/>
    </source>
</evidence>
<keyword evidence="1" id="KW-1133">Transmembrane helix</keyword>
<reference evidence="2 3" key="1">
    <citation type="submission" date="2014-12" db="EMBL/GenBank/DDBJ databases">
        <title>Comparative genome analysis of Bacillus coagulans HM-08, Clostridium butyricum HM-68, Bacillus subtilis HM-66 and Bacillus licheniformis BL-09.</title>
        <authorList>
            <person name="Zhang H."/>
        </authorList>
    </citation>
    <scope>NUCLEOTIDE SEQUENCE [LARGE SCALE GENOMIC DNA]</scope>
    <source>
        <strain evidence="2 3">HM-66</strain>
    </source>
</reference>
<dbReference type="EMBL" id="JXBC01000014">
    <property type="protein sequence ID" value="KIU04451.1"/>
    <property type="molecule type" value="Genomic_DNA"/>
</dbReference>
<keyword evidence="1" id="KW-0472">Membrane</keyword>
<feature type="transmembrane region" description="Helical" evidence="1">
    <location>
        <begin position="25"/>
        <end position="42"/>
    </location>
</feature>
<keyword evidence="1" id="KW-0812">Transmembrane</keyword>